<gene>
    <name evidence="3" type="ORF">PENSUB_6289</name>
</gene>
<keyword evidence="2" id="KW-0539">Nucleus</keyword>
<evidence type="ECO:0000313" key="4">
    <source>
        <dbReference type="Proteomes" id="UP000186955"/>
    </source>
</evidence>
<keyword evidence="4" id="KW-1185">Reference proteome</keyword>
<dbReference type="PANTHER" id="PTHR37534">
    <property type="entry name" value="TRANSCRIPTIONAL ACTIVATOR PROTEIN UGA3"/>
    <property type="match status" value="1"/>
</dbReference>
<reference evidence="3 4" key="1">
    <citation type="submission" date="2016-10" db="EMBL/GenBank/DDBJ databases">
        <title>Genome sequence of the ascomycete fungus Penicillium subrubescens.</title>
        <authorList>
            <person name="De Vries R.P."/>
            <person name="Peng M."/>
            <person name="Dilokpimol A."/>
            <person name="Hilden K."/>
            <person name="Makela M.R."/>
            <person name="Grigoriev I."/>
            <person name="Riley R."/>
            <person name="Granchi Z."/>
        </authorList>
    </citation>
    <scope>NUCLEOTIDE SEQUENCE [LARGE SCALE GENOMIC DNA]</scope>
    <source>
        <strain evidence="3 4">CBS 132785</strain>
    </source>
</reference>
<dbReference type="EMBL" id="MNBE01000598">
    <property type="protein sequence ID" value="OKP06299.1"/>
    <property type="molecule type" value="Genomic_DNA"/>
</dbReference>
<dbReference type="PANTHER" id="PTHR37534:SF46">
    <property type="entry name" value="ZN(II)2CYS6 TRANSCRIPTION FACTOR (EUROFUNG)"/>
    <property type="match status" value="1"/>
</dbReference>
<comment type="caution">
    <text evidence="3">The sequence shown here is derived from an EMBL/GenBank/DDBJ whole genome shotgun (WGS) entry which is preliminary data.</text>
</comment>
<dbReference type="AlphaFoldDB" id="A0A1Q5U1D6"/>
<sequence length="296" mass="34400">MSSRKDLPDFSLLEMLACTLVLCYSELHIPSSTDWGLHLQACRTMIERCYLRSRREQPQDALSRFLIKEVVDLETLGNLAGFNYPGSTRMGRDYGSFLNGNVWTFTALINEITAAERLHSKRWDDGQEIIEPEMTQWHDKLEAAYHRATGMITSLPECNTTQSMFHTIIDAHYYATLVYSYQCLAPHPKYNQKVDEYCDMIWHTIHRVIKSPYPAFIHDVFFPLFIVGTQCLNDQERQSHIEMAFLQSMSATGFWCNQTALQMLRLFWEHSNQSEGESWIQFARRNEGAIGPFVIF</sequence>
<evidence type="ECO:0000313" key="3">
    <source>
        <dbReference type="EMBL" id="OKP06299.1"/>
    </source>
</evidence>
<dbReference type="GO" id="GO:0005634">
    <property type="term" value="C:nucleus"/>
    <property type="evidence" value="ECO:0007669"/>
    <property type="project" value="UniProtKB-SubCell"/>
</dbReference>
<accession>A0A1Q5U1D6</accession>
<dbReference type="Proteomes" id="UP000186955">
    <property type="component" value="Unassembled WGS sequence"/>
</dbReference>
<dbReference type="Pfam" id="PF11951">
    <property type="entry name" value="Fungal_trans_2"/>
    <property type="match status" value="1"/>
</dbReference>
<organism evidence="3 4">
    <name type="scientific">Penicillium subrubescens</name>
    <dbReference type="NCBI Taxonomy" id="1316194"/>
    <lineage>
        <taxon>Eukaryota</taxon>
        <taxon>Fungi</taxon>
        <taxon>Dikarya</taxon>
        <taxon>Ascomycota</taxon>
        <taxon>Pezizomycotina</taxon>
        <taxon>Eurotiomycetes</taxon>
        <taxon>Eurotiomycetidae</taxon>
        <taxon>Eurotiales</taxon>
        <taxon>Aspergillaceae</taxon>
        <taxon>Penicillium</taxon>
    </lineage>
</organism>
<name>A0A1Q5U1D6_9EURO</name>
<comment type="subcellular location">
    <subcellularLocation>
        <location evidence="1">Nucleus</location>
    </subcellularLocation>
</comment>
<proteinExistence type="predicted"/>
<protein>
    <submittedName>
        <fullName evidence="3">Uncharacterized protein</fullName>
    </submittedName>
</protein>
<evidence type="ECO:0000256" key="1">
    <source>
        <dbReference type="ARBA" id="ARBA00004123"/>
    </source>
</evidence>
<dbReference type="InterPro" id="IPR021858">
    <property type="entry name" value="Fun_TF"/>
</dbReference>
<evidence type="ECO:0000256" key="2">
    <source>
        <dbReference type="ARBA" id="ARBA00023242"/>
    </source>
</evidence>